<evidence type="ECO:0000256" key="1">
    <source>
        <dbReference type="ARBA" id="ARBA00000274"/>
    </source>
</evidence>
<protein>
    <recommendedName>
        <fullName evidence="3">Cytokinin riboside 5'-monophosphate phosphoribohydrolase</fullName>
        <ecNumber evidence="3">3.2.2.n1</ecNumber>
    </recommendedName>
</protein>
<keyword evidence="3" id="KW-0203">Cytokinin biosynthesis</keyword>
<comment type="catalytic activity">
    <reaction evidence="1">
        <text>AMP + H2O = D-ribose 5-phosphate + adenine</text>
        <dbReference type="Rhea" id="RHEA:20129"/>
        <dbReference type="ChEBI" id="CHEBI:15377"/>
        <dbReference type="ChEBI" id="CHEBI:16708"/>
        <dbReference type="ChEBI" id="CHEBI:78346"/>
        <dbReference type="ChEBI" id="CHEBI:456215"/>
        <dbReference type="EC" id="3.2.2.4"/>
    </reaction>
</comment>
<dbReference type="GO" id="GO:0005829">
    <property type="term" value="C:cytosol"/>
    <property type="evidence" value="ECO:0007669"/>
    <property type="project" value="TreeGrafter"/>
</dbReference>
<dbReference type="Proteomes" id="UP001319180">
    <property type="component" value="Unassembled WGS sequence"/>
</dbReference>
<dbReference type="PANTHER" id="PTHR31223">
    <property type="entry name" value="LOG FAMILY PROTEIN YJL055W"/>
    <property type="match status" value="1"/>
</dbReference>
<comment type="similarity">
    <text evidence="2 3">Belongs to the LOG family.</text>
</comment>
<dbReference type="GO" id="GO:0008714">
    <property type="term" value="F:AMP nucleosidase activity"/>
    <property type="evidence" value="ECO:0007669"/>
    <property type="project" value="UniProtKB-EC"/>
</dbReference>
<dbReference type="EMBL" id="JAHESC010000002">
    <property type="protein sequence ID" value="MBT1685214.1"/>
    <property type="molecule type" value="Genomic_DNA"/>
</dbReference>
<dbReference type="Pfam" id="PF03641">
    <property type="entry name" value="Lysine_decarbox"/>
    <property type="match status" value="1"/>
</dbReference>
<dbReference type="InterPro" id="IPR005269">
    <property type="entry name" value="LOG"/>
</dbReference>
<dbReference type="RefSeq" id="WP_254088469.1">
    <property type="nucleotide sequence ID" value="NZ_JAHESC010000002.1"/>
</dbReference>
<dbReference type="EC" id="3.2.2.n1" evidence="3"/>
<keyword evidence="3" id="KW-0378">Hydrolase</keyword>
<dbReference type="NCBIfam" id="TIGR00730">
    <property type="entry name" value="Rossman fold protein, TIGR00730 family"/>
    <property type="match status" value="1"/>
</dbReference>
<dbReference type="AlphaFoldDB" id="A0AAP2D530"/>
<organism evidence="4 5">
    <name type="scientific">Dawidia soli</name>
    <dbReference type="NCBI Taxonomy" id="2782352"/>
    <lineage>
        <taxon>Bacteria</taxon>
        <taxon>Pseudomonadati</taxon>
        <taxon>Bacteroidota</taxon>
        <taxon>Cytophagia</taxon>
        <taxon>Cytophagales</taxon>
        <taxon>Chryseotaleaceae</taxon>
        <taxon>Dawidia</taxon>
    </lineage>
</organism>
<dbReference type="PANTHER" id="PTHR31223:SF70">
    <property type="entry name" value="LOG FAMILY PROTEIN YJL055W"/>
    <property type="match status" value="1"/>
</dbReference>
<accession>A0AAP2D530</accession>
<name>A0AAP2D530_9BACT</name>
<evidence type="ECO:0000256" key="2">
    <source>
        <dbReference type="ARBA" id="ARBA00006763"/>
    </source>
</evidence>
<evidence type="ECO:0000313" key="5">
    <source>
        <dbReference type="Proteomes" id="UP001319180"/>
    </source>
</evidence>
<proteinExistence type="inferred from homology"/>
<gene>
    <name evidence="4" type="ORF">KK078_01540</name>
</gene>
<evidence type="ECO:0000313" key="4">
    <source>
        <dbReference type="EMBL" id="MBT1685214.1"/>
    </source>
</evidence>
<dbReference type="GO" id="GO:0009691">
    <property type="term" value="P:cytokinin biosynthetic process"/>
    <property type="evidence" value="ECO:0007669"/>
    <property type="project" value="UniProtKB-UniRule"/>
</dbReference>
<dbReference type="SUPFAM" id="SSF102405">
    <property type="entry name" value="MCP/YpsA-like"/>
    <property type="match status" value="1"/>
</dbReference>
<sequence length="180" mass="19602">MNICVFCGSRHGNSVAYEAAAKTLGSLLAREGHTLVYGGGNVGLMGVVADAVLAEGGKVIGVIPDFLLQREVGHRNVTTLEVVDTMHTRKKRMADLSDAFIAMPGGWGTLDELAEILTWKQLGLISQPVGLLNTRQFFDPLLEQMQRMVDEDFLAPDQLALLIRENTPETLLSALRTAIR</sequence>
<keyword evidence="5" id="KW-1185">Reference proteome</keyword>
<evidence type="ECO:0000256" key="3">
    <source>
        <dbReference type="RuleBase" id="RU363015"/>
    </source>
</evidence>
<dbReference type="InterPro" id="IPR031100">
    <property type="entry name" value="LOG_fam"/>
</dbReference>
<comment type="caution">
    <text evidence="4">The sequence shown here is derived from an EMBL/GenBank/DDBJ whole genome shotgun (WGS) entry which is preliminary data.</text>
</comment>
<reference evidence="4 5" key="1">
    <citation type="submission" date="2021-05" db="EMBL/GenBank/DDBJ databases">
        <title>A Polyphasic approach of four new species of the genus Ohtaekwangia: Ohtaekwangia histidinii sp. nov., Ohtaekwangia cretensis sp. nov., Ohtaekwangia indiensis sp. nov., Ohtaekwangia reichenbachii sp. nov. from diverse environment.</title>
        <authorList>
            <person name="Octaviana S."/>
        </authorList>
    </citation>
    <scope>NUCLEOTIDE SEQUENCE [LARGE SCALE GENOMIC DNA]</scope>
    <source>
        <strain evidence="4 5">PWU37</strain>
    </source>
</reference>
<dbReference type="Gene3D" id="3.40.50.450">
    <property type="match status" value="1"/>
</dbReference>